<feature type="region of interest" description="Disordered" evidence="6">
    <location>
        <begin position="809"/>
        <end position="839"/>
    </location>
</feature>
<dbReference type="PROSITE" id="PS50103">
    <property type="entry name" value="ZF_C3H1"/>
    <property type="match status" value="2"/>
</dbReference>
<feature type="compositionally biased region" description="Acidic residues" evidence="6">
    <location>
        <begin position="826"/>
        <end position="837"/>
    </location>
</feature>
<keyword evidence="10" id="KW-1185">Reference proteome</keyword>
<dbReference type="CDD" id="cd00167">
    <property type="entry name" value="SANT"/>
    <property type="match status" value="1"/>
</dbReference>
<feature type="compositionally biased region" description="Polar residues" evidence="6">
    <location>
        <begin position="736"/>
        <end position="746"/>
    </location>
</feature>
<dbReference type="SUPFAM" id="SSF46689">
    <property type="entry name" value="Homeodomain-like"/>
    <property type="match status" value="1"/>
</dbReference>
<dbReference type="OrthoDB" id="10253329at2759"/>
<reference evidence="9 10" key="1">
    <citation type="journal article" date="2014" name="Genome Biol. Evol.">
        <title>The secreted proteins of Achlya hypogyna and Thraustotheca clavata identify the ancestral oomycete secretome and reveal gene acquisitions by horizontal gene transfer.</title>
        <authorList>
            <person name="Misner I."/>
            <person name="Blouin N."/>
            <person name="Leonard G."/>
            <person name="Richards T.A."/>
            <person name="Lane C.E."/>
        </authorList>
    </citation>
    <scope>NUCLEOTIDE SEQUENCE [LARGE SCALE GENOMIC DNA]</scope>
    <source>
        <strain evidence="9 10">ATCC 48635</strain>
    </source>
</reference>
<evidence type="ECO:0000256" key="3">
    <source>
        <dbReference type="ARBA" id="ARBA00022833"/>
    </source>
</evidence>
<keyword evidence="2 4" id="KW-0863">Zinc-finger</keyword>
<feature type="domain" description="C3H1-type" evidence="7">
    <location>
        <begin position="627"/>
        <end position="654"/>
    </location>
</feature>
<dbReference type="Pfam" id="PF00642">
    <property type="entry name" value="zf-CCCH"/>
    <property type="match status" value="2"/>
</dbReference>
<evidence type="ECO:0000256" key="1">
    <source>
        <dbReference type="ARBA" id="ARBA00022723"/>
    </source>
</evidence>
<sequence>MTKRKADASLRRFSTFVEVATIYHALHRGSSSFTNLPKTYIVPDAEPWPPHLRRLRLNTCQVRSHYKTNTLHPETLAALQAINFVFDLGQLKWELKILALRTYKALMGDLCVPQDFRVPNNDVDWPRDLWDMRLGLVVRTIRQRIHPSTERHAQLTQLGFVWNAFDMTWELKLAAMAAYKRKFGNLLVTYAFKVPRDDPEWPQETWGLTLGHAVHNIRQGFDSISPERKAQLNALGFIWDCLDLSWETRLTALNTYRELYGHLRVPFGFVVPNHDAAWPLEVWKMKLGHAVHNMRQKLEDMPEERRRKLDDIGFVWNVSSQSWDMQLLALRIYIETYGHFNMTRDFRIPIHDERWPSALWNMQLGEFVESLHNNLMELTADQRDQLDRLGFVWREVLPRHRIHICDGFSVPRTTTPASTLRSLGSDTERELFSVLRRYGRPEDCTPEHVQVPTTLALRLHPSDPEFPFALPNGIELLVTVPASYPCVPATVSVHCDVAGFDGLFSAHVAAAVDAKLREATGFLGLRKVLTWLDNHLKELIAPPKTPGDPTPAQDTSCCTTEASCADEAVAQENEGNNVATASHSPQAHIDEAHDKEETTPAALGEDSEDDASTNESSATDEPSEVAPAAVELCRQFLKNKCRRGDACPYAHVAPEANATAPAKSKRRAKSKPVCKFFLSGKCRKGKRCRFLHPEATADTNELTTTTTADSSSTGATDATDSSNPPTGTPVDVGSAQDATTASSPKMTASDEWSLAQQQQLDAALKTYPVGCLDTKPRWEAIASCVDGKSLSDCVKRFKYLTALVKAQAHSPPTLPQSPCEAPPATETDDAAEDDDGGTDARIVPAHARVKLDLAPDPAAWHVDFGPLFLYRIDTVQLHGLRGRYQCLNCPLSFTADLTLAAPSYRKWCPRCSVLHTLEFAPILMHGGNALGVNLHPTNCALVDVHTPILCLALCSGCALEGLVAVVPRSRAEAVCRGCHAKMAIECKHTAICKPASAPEVPTFTDGKKLKAKAKVGEALVVGSPLPNFGKCAHYGKSLRWFRFQCCGTAYPCDICHAESSCHQASAGVFASRFICGLCSREHPTSVKECSCGNSVGTAAVKAHWEGGKGCRTQALMAGTDKHKFRGLAKTQSQKCKRVGLEGKLRRERKLERAKHD</sequence>
<dbReference type="InterPro" id="IPR000571">
    <property type="entry name" value="Znf_CCCH"/>
</dbReference>
<comment type="caution">
    <text evidence="9">The sequence shown here is derived from an EMBL/GenBank/DDBJ whole genome shotgun (WGS) entry which is preliminary data.</text>
</comment>
<dbReference type="PANTHER" id="PTHR37066:SF1">
    <property type="entry name" value="LNS2_PITP DOMAIN-CONTAINING PROTEIN"/>
    <property type="match status" value="1"/>
</dbReference>
<evidence type="ECO:0000259" key="8">
    <source>
        <dbReference type="PROSITE" id="PS51266"/>
    </source>
</evidence>
<dbReference type="InterPro" id="IPR001005">
    <property type="entry name" value="SANT/Myb"/>
</dbReference>
<dbReference type="SUPFAM" id="SSF90229">
    <property type="entry name" value="CCCH zinc finger"/>
    <property type="match status" value="1"/>
</dbReference>
<evidence type="ECO:0000256" key="4">
    <source>
        <dbReference type="PROSITE-ProRule" id="PRU00601"/>
    </source>
</evidence>
<proteinExistence type="predicted"/>
<dbReference type="Gene3D" id="4.10.1000.10">
    <property type="entry name" value="Zinc finger, CCCH-type"/>
    <property type="match status" value="2"/>
</dbReference>
<keyword evidence="3 5" id="KW-0862">Zinc</keyword>
<dbReference type="SUPFAM" id="SSF161219">
    <property type="entry name" value="CHY zinc finger-like"/>
    <property type="match status" value="1"/>
</dbReference>
<feature type="domain" description="CHY-type" evidence="8">
    <location>
        <begin position="1024"/>
        <end position="1093"/>
    </location>
</feature>
<dbReference type="Proteomes" id="UP000243579">
    <property type="component" value="Unassembled WGS sequence"/>
</dbReference>
<evidence type="ECO:0000256" key="5">
    <source>
        <dbReference type="PROSITE-ProRule" id="PRU00723"/>
    </source>
</evidence>
<gene>
    <name evidence="9" type="ORF">ACHHYP_14437</name>
</gene>
<dbReference type="InterPro" id="IPR009057">
    <property type="entry name" value="Homeodomain-like_sf"/>
</dbReference>
<dbReference type="GO" id="GO:0008270">
    <property type="term" value="F:zinc ion binding"/>
    <property type="evidence" value="ECO:0007669"/>
    <property type="project" value="UniProtKB-KW"/>
</dbReference>
<dbReference type="EMBL" id="JNBR01002128">
    <property type="protein sequence ID" value="OQR83650.1"/>
    <property type="molecule type" value="Genomic_DNA"/>
</dbReference>
<feature type="compositionally biased region" description="Basic and acidic residues" evidence="6">
    <location>
        <begin position="588"/>
        <end position="598"/>
    </location>
</feature>
<feature type="region of interest" description="Disordered" evidence="6">
    <location>
        <begin position="699"/>
        <end position="753"/>
    </location>
</feature>
<feature type="region of interest" description="Disordered" evidence="6">
    <location>
        <begin position="575"/>
        <end position="626"/>
    </location>
</feature>
<dbReference type="SMART" id="SM00356">
    <property type="entry name" value="ZnF_C3H1"/>
    <property type="match status" value="2"/>
</dbReference>
<dbReference type="PANTHER" id="PTHR37066">
    <property type="entry name" value="HELICASE-ASSOCIATED"/>
    <property type="match status" value="1"/>
</dbReference>
<evidence type="ECO:0000313" key="9">
    <source>
        <dbReference type="EMBL" id="OQR83650.1"/>
    </source>
</evidence>
<feature type="compositionally biased region" description="Polar residues" evidence="6">
    <location>
        <begin position="575"/>
        <end position="585"/>
    </location>
</feature>
<dbReference type="InterPro" id="IPR005114">
    <property type="entry name" value="Helicase_assoc"/>
</dbReference>
<accession>A0A1V9YD61</accession>
<dbReference type="SMART" id="SM00717">
    <property type="entry name" value="SANT"/>
    <property type="match status" value="1"/>
</dbReference>
<evidence type="ECO:0000313" key="10">
    <source>
        <dbReference type="Proteomes" id="UP000243579"/>
    </source>
</evidence>
<organism evidence="9 10">
    <name type="scientific">Achlya hypogyna</name>
    <name type="common">Oomycete</name>
    <name type="synonym">Protoachlya hypogyna</name>
    <dbReference type="NCBI Taxonomy" id="1202772"/>
    <lineage>
        <taxon>Eukaryota</taxon>
        <taxon>Sar</taxon>
        <taxon>Stramenopiles</taxon>
        <taxon>Oomycota</taxon>
        <taxon>Saprolegniomycetes</taxon>
        <taxon>Saprolegniales</taxon>
        <taxon>Achlyaceae</taxon>
        <taxon>Achlya</taxon>
    </lineage>
</organism>
<evidence type="ECO:0000259" key="7">
    <source>
        <dbReference type="PROSITE" id="PS50103"/>
    </source>
</evidence>
<keyword evidence="1 5" id="KW-0479">Metal-binding</keyword>
<feature type="zinc finger region" description="C3H1-type" evidence="5">
    <location>
        <begin position="668"/>
        <end position="695"/>
    </location>
</feature>
<feature type="compositionally biased region" description="Low complexity" evidence="6">
    <location>
        <begin position="699"/>
        <end position="722"/>
    </location>
</feature>
<dbReference type="STRING" id="1202772.A0A1V9YD61"/>
<dbReference type="PROSITE" id="PS51266">
    <property type="entry name" value="ZF_CHY"/>
    <property type="match status" value="1"/>
</dbReference>
<feature type="zinc finger region" description="C3H1-type" evidence="5">
    <location>
        <begin position="627"/>
        <end position="654"/>
    </location>
</feature>
<feature type="domain" description="C3H1-type" evidence="7">
    <location>
        <begin position="668"/>
        <end position="695"/>
    </location>
</feature>
<dbReference type="InterPro" id="IPR036855">
    <property type="entry name" value="Znf_CCCH_sf"/>
</dbReference>
<dbReference type="AlphaFoldDB" id="A0A1V9YD61"/>
<name>A0A1V9YD61_ACHHY</name>
<dbReference type="Pfam" id="PF03457">
    <property type="entry name" value="HA"/>
    <property type="match status" value="3"/>
</dbReference>
<evidence type="ECO:0000256" key="6">
    <source>
        <dbReference type="SAM" id="MobiDB-lite"/>
    </source>
</evidence>
<evidence type="ECO:0000256" key="2">
    <source>
        <dbReference type="ARBA" id="ARBA00022771"/>
    </source>
</evidence>
<protein>
    <submittedName>
        <fullName evidence="9">Uncharacterized protein</fullName>
    </submittedName>
</protein>
<dbReference type="InterPro" id="IPR037274">
    <property type="entry name" value="Znf_CHY_sf"/>
</dbReference>
<dbReference type="InterPro" id="IPR008913">
    <property type="entry name" value="Znf_CHY"/>
</dbReference>
<dbReference type="Gene3D" id="1.10.10.60">
    <property type="entry name" value="Homeodomain-like"/>
    <property type="match status" value="1"/>
</dbReference>